<organism evidence="1 2">
    <name type="scientific">Chitinophaga agrisoli</name>
    <dbReference type="NCBI Taxonomy" id="2607653"/>
    <lineage>
        <taxon>Bacteria</taxon>
        <taxon>Pseudomonadati</taxon>
        <taxon>Bacteroidota</taxon>
        <taxon>Chitinophagia</taxon>
        <taxon>Chitinophagales</taxon>
        <taxon>Chitinophagaceae</taxon>
        <taxon>Chitinophaga</taxon>
    </lineage>
</organism>
<comment type="caution">
    <text evidence="1">The sequence shown here is derived from an EMBL/GenBank/DDBJ whole genome shotgun (WGS) entry which is preliminary data.</text>
</comment>
<protein>
    <recommendedName>
        <fullName evidence="3">YCII-related domain-containing protein</fullName>
    </recommendedName>
</protein>
<accession>A0A5B2VK34</accession>
<name>A0A5B2VK34_9BACT</name>
<dbReference type="EMBL" id="VUOC01000004">
    <property type="protein sequence ID" value="KAA2239335.1"/>
    <property type="molecule type" value="Genomic_DNA"/>
</dbReference>
<dbReference type="Gene3D" id="3.30.70.1060">
    <property type="entry name" value="Dimeric alpha+beta barrel"/>
    <property type="match status" value="1"/>
</dbReference>
<proteinExistence type="predicted"/>
<dbReference type="RefSeq" id="WP_149840514.1">
    <property type="nucleotide sequence ID" value="NZ_VUOC01000004.1"/>
</dbReference>
<dbReference type="Proteomes" id="UP000324611">
    <property type="component" value="Unassembled WGS sequence"/>
</dbReference>
<reference evidence="1 2" key="1">
    <citation type="submission" date="2019-09" db="EMBL/GenBank/DDBJ databases">
        <title>Chitinophaga ginsengihumi sp. nov., isolated from soil of ginseng rhizosphere.</title>
        <authorList>
            <person name="Lee J."/>
        </authorList>
    </citation>
    <scope>NUCLEOTIDE SEQUENCE [LARGE SCALE GENOMIC DNA]</scope>
    <source>
        <strain evidence="1 2">BN140078</strain>
    </source>
</reference>
<reference evidence="1 2" key="2">
    <citation type="submission" date="2019-09" db="EMBL/GenBank/DDBJ databases">
        <authorList>
            <person name="Jin C."/>
        </authorList>
    </citation>
    <scope>NUCLEOTIDE SEQUENCE [LARGE SCALE GENOMIC DNA]</scope>
    <source>
        <strain evidence="1 2">BN140078</strain>
    </source>
</reference>
<dbReference type="AlphaFoldDB" id="A0A5B2VK34"/>
<dbReference type="SUPFAM" id="SSF54909">
    <property type="entry name" value="Dimeric alpha+beta barrel"/>
    <property type="match status" value="1"/>
</dbReference>
<evidence type="ECO:0008006" key="3">
    <source>
        <dbReference type="Google" id="ProtNLM"/>
    </source>
</evidence>
<evidence type="ECO:0000313" key="2">
    <source>
        <dbReference type="Proteomes" id="UP000324611"/>
    </source>
</evidence>
<keyword evidence="2" id="KW-1185">Reference proteome</keyword>
<sequence>MQEFILLIRQNDTTPEDALQQRSRLIDQWSQEQAQQGSYITAHTFWDYGYTIHPIEGTPRRKVAPVSGDAEICGYVIIQTGTIREAAEIAKTWPGLDYGDSVEVRELRDAIQQQPWHMPAE</sequence>
<dbReference type="InterPro" id="IPR011008">
    <property type="entry name" value="Dimeric_a/b-barrel"/>
</dbReference>
<gene>
    <name evidence="1" type="ORF">F0L74_24325</name>
</gene>
<evidence type="ECO:0000313" key="1">
    <source>
        <dbReference type="EMBL" id="KAA2239335.1"/>
    </source>
</evidence>